<accession>A0ABW2RZN0</accession>
<reference evidence="2" key="1">
    <citation type="journal article" date="2019" name="Int. J. Syst. Evol. Microbiol.">
        <title>The Global Catalogue of Microorganisms (GCM) 10K type strain sequencing project: providing services to taxonomists for standard genome sequencing and annotation.</title>
        <authorList>
            <consortium name="The Broad Institute Genomics Platform"/>
            <consortium name="The Broad Institute Genome Sequencing Center for Infectious Disease"/>
            <person name="Wu L."/>
            <person name="Ma J."/>
        </authorList>
    </citation>
    <scope>NUCLEOTIDE SEQUENCE [LARGE SCALE GENOMIC DNA]</scope>
    <source>
        <strain evidence="2">ICMP 19430</strain>
    </source>
</reference>
<evidence type="ECO:0000313" key="2">
    <source>
        <dbReference type="Proteomes" id="UP001596484"/>
    </source>
</evidence>
<dbReference type="EC" id="1.14.13.-" evidence="1"/>
<dbReference type="PRINTS" id="PR00469">
    <property type="entry name" value="PNDRDTASEII"/>
</dbReference>
<keyword evidence="2" id="KW-1185">Reference proteome</keyword>
<organism evidence="1 2">
    <name type="scientific">Rhodococcus daqingensis</name>
    <dbReference type="NCBI Taxonomy" id="2479363"/>
    <lineage>
        <taxon>Bacteria</taxon>
        <taxon>Bacillati</taxon>
        <taxon>Actinomycetota</taxon>
        <taxon>Actinomycetes</taxon>
        <taxon>Mycobacteriales</taxon>
        <taxon>Nocardiaceae</taxon>
        <taxon>Rhodococcus</taxon>
    </lineage>
</organism>
<keyword evidence="1" id="KW-0503">Monooxygenase</keyword>
<dbReference type="Gene3D" id="3.50.50.60">
    <property type="entry name" value="FAD/NAD(P)-binding domain"/>
    <property type="match status" value="2"/>
</dbReference>
<protein>
    <submittedName>
        <fullName evidence="1">Flavin-containing monooxygenase</fullName>
        <ecNumber evidence="1">1.14.13.-</ecNumber>
    </submittedName>
</protein>
<dbReference type="RefSeq" id="WP_378406169.1">
    <property type="nucleotide sequence ID" value="NZ_JBHTCS010000017.1"/>
</dbReference>
<proteinExistence type="predicted"/>
<comment type="caution">
    <text evidence="1">The sequence shown here is derived from an EMBL/GenBank/DDBJ whole genome shotgun (WGS) entry which is preliminary data.</text>
</comment>
<name>A0ABW2RZN0_9NOCA</name>
<evidence type="ECO:0000313" key="1">
    <source>
        <dbReference type="EMBL" id="MFC7449307.1"/>
    </source>
</evidence>
<dbReference type="GO" id="GO:0004497">
    <property type="term" value="F:monooxygenase activity"/>
    <property type="evidence" value="ECO:0007669"/>
    <property type="project" value="UniProtKB-KW"/>
</dbReference>
<dbReference type="EMBL" id="JBHTCS010000017">
    <property type="protein sequence ID" value="MFC7449307.1"/>
    <property type="molecule type" value="Genomic_DNA"/>
</dbReference>
<dbReference type="Proteomes" id="UP001596484">
    <property type="component" value="Unassembled WGS sequence"/>
</dbReference>
<dbReference type="Pfam" id="PF13738">
    <property type="entry name" value="Pyr_redox_3"/>
    <property type="match status" value="1"/>
</dbReference>
<dbReference type="PANTHER" id="PTHR42877">
    <property type="entry name" value="L-ORNITHINE N(5)-MONOOXYGENASE-RELATED"/>
    <property type="match status" value="1"/>
</dbReference>
<keyword evidence="1" id="KW-0560">Oxidoreductase</keyword>
<dbReference type="PANTHER" id="PTHR42877:SF4">
    <property type="entry name" value="FAD_NAD(P)-BINDING DOMAIN-CONTAINING PROTEIN-RELATED"/>
    <property type="match status" value="1"/>
</dbReference>
<dbReference type="InterPro" id="IPR051209">
    <property type="entry name" value="FAD-bind_Monooxygenase_sf"/>
</dbReference>
<gene>
    <name evidence="1" type="ORF">ACFQS9_15540</name>
</gene>
<dbReference type="InterPro" id="IPR036188">
    <property type="entry name" value="FAD/NAD-bd_sf"/>
</dbReference>
<dbReference type="SUPFAM" id="SSF51905">
    <property type="entry name" value="FAD/NAD(P)-binding domain"/>
    <property type="match status" value="1"/>
</dbReference>
<sequence>MTQAAAAPIGVATVRHTRVLVIGAGFAGLGMAMGLAREGRGDFIVLEKAGEVGGTWRENTYPGCACDVPSALYSYSFERGDWDGVRARQPEILRYLRRASEKYGVRGKIEFGVEVASARWDEAGGRWHLVTTAGEEYVAQFLVAGTGALHLPKTPKVPGATTFEGTAFHSSRWDHSVDLSGKRVAVIGTGASAVQLVPEVVGKARSVQVYQRTPPWVLPSREWLPRARGSFAQRVARWGTYWGNETLAAGLNGHPALTRPLERRARRHLRRQVSEPRLREVLTPDYRIGCKRILRSNTYYPALARPSTEVISEPIAEIRPEGIVTDGGVLRPVDVIVYATGFRVAGSLARLPLVGRGGVTLQERWQRDGIRTHLGISVSGFPNAFFLTGPNTGLGHNSVVYMIEAQVRYALRAMDLVDREGARALDVRRDVQDAFHDDLHARLATAVWSTGGCSSWYVDGRGTNHSVWPGFSWQYRWRTRRVRRRDHDLF</sequence>